<dbReference type="PANTHER" id="PTHR15741:SF38">
    <property type="entry name" value="BHLH DOMAIN-CONTAINING PROTEIN"/>
    <property type="match status" value="1"/>
</dbReference>
<dbReference type="SMART" id="SM00353">
    <property type="entry name" value="HLH"/>
    <property type="match status" value="1"/>
</dbReference>
<keyword evidence="3" id="KW-0238">DNA-binding</keyword>
<feature type="signal peptide" evidence="8">
    <location>
        <begin position="1"/>
        <end position="20"/>
    </location>
</feature>
<evidence type="ECO:0000259" key="9">
    <source>
        <dbReference type="PROSITE" id="PS50888"/>
    </source>
</evidence>
<evidence type="ECO:0000256" key="8">
    <source>
        <dbReference type="SAM" id="SignalP"/>
    </source>
</evidence>
<dbReference type="AlphaFoldDB" id="A0A8H7QAD2"/>
<dbReference type="GO" id="GO:0005634">
    <property type="term" value="C:nucleus"/>
    <property type="evidence" value="ECO:0007669"/>
    <property type="project" value="UniProtKB-SubCell"/>
</dbReference>
<dbReference type="EMBL" id="JAEPRA010000001">
    <property type="protein sequence ID" value="KAG2188808.1"/>
    <property type="molecule type" value="Genomic_DNA"/>
</dbReference>
<evidence type="ECO:0000313" key="10">
    <source>
        <dbReference type="EMBL" id="KAG2188808.1"/>
    </source>
</evidence>
<evidence type="ECO:0000256" key="6">
    <source>
        <dbReference type="SAM" id="Coils"/>
    </source>
</evidence>
<dbReference type="GO" id="GO:0046983">
    <property type="term" value="F:protein dimerization activity"/>
    <property type="evidence" value="ECO:0007669"/>
    <property type="project" value="InterPro"/>
</dbReference>
<dbReference type="GO" id="GO:0000981">
    <property type="term" value="F:DNA-binding transcription factor activity, RNA polymerase II-specific"/>
    <property type="evidence" value="ECO:0007669"/>
    <property type="project" value="TreeGrafter"/>
</dbReference>
<dbReference type="InterPro" id="IPR036638">
    <property type="entry name" value="HLH_DNA-bd_sf"/>
</dbReference>
<evidence type="ECO:0000256" key="3">
    <source>
        <dbReference type="ARBA" id="ARBA00023125"/>
    </source>
</evidence>
<proteinExistence type="predicted"/>
<evidence type="ECO:0000256" key="5">
    <source>
        <dbReference type="ARBA" id="ARBA00023242"/>
    </source>
</evidence>
<feature type="compositionally biased region" description="Acidic residues" evidence="7">
    <location>
        <begin position="458"/>
        <end position="469"/>
    </location>
</feature>
<feature type="region of interest" description="Disordered" evidence="7">
    <location>
        <begin position="458"/>
        <end position="479"/>
    </location>
</feature>
<protein>
    <recommendedName>
        <fullName evidence="9">BHLH domain-containing protein</fullName>
    </recommendedName>
</protein>
<dbReference type="InterPro" id="IPR011598">
    <property type="entry name" value="bHLH_dom"/>
</dbReference>
<feature type="compositionally biased region" description="Polar residues" evidence="7">
    <location>
        <begin position="326"/>
        <end position="351"/>
    </location>
</feature>
<feature type="region of interest" description="Disordered" evidence="7">
    <location>
        <begin position="317"/>
        <end position="375"/>
    </location>
</feature>
<dbReference type="Proteomes" id="UP000612746">
    <property type="component" value="Unassembled WGS sequence"/>
</dbReference>
<keyword evidence="5" id="KW-0539">Nucleus</keyword>
<keyword evidence="2" id="KW-0805">Transcription regulation</keyword>
<dbReference type="GO" id="GO:0000978">
    <property type="term" value="F:RNA polymerase II cis-regulatory region sequence-specific DNA binding"/>
    <property type="evidence" value="ECO:0007669"/>
    <property type="project" value="TreeGrafter"/>
</dbReference>
<evidence type="ECO:0000256" key="2">
    <source>
        <dbReference type="ARBA" id="ARBA00023015"/>
    </source>
</evidence>
<keyword evidence="8" id="KW-0732">Signal</keyword>
<keyword evidence="4" id="KW-0804">Transcription</keyword>
<dbReference type="PROSITE" id="PS50888">
    <property type="entry name" value="BHLH"/>
    <property type="match status" value="1"/>
</dbReference>
<feature type="chain" id="PRO_5034882180" description="BHLH domain-containing protein" evidence="8">
    <location>
        <begin position="21"/>
        <end position="525"/>
    </location>
</feature>
<dbReference type="InterPro" id="IPR052207">
    <property type="entry name" value="Max-like/E-box_TFs"/>
</dbReference>
<feature type="domain" description="BHLH" evidence="9">
    <location>
        <begin position="427"/>
        <end position="497"/>
    </location>
</feature>
<keyword evidence="6" id="KW-0175">Coiled coil</keyword>
<dbReference type="Pfam" id="PF00010">
    <property type="entry name" value="HLH"/>
    <property type="match status" value="1"/>
</dbReference>
<sequence>MLVCLCTIFFIFLPLTRLVAMSIASSHNSPIIDHRDRVADVMDDPFDTDADMVYFTTSADKEVMSPVLESMESPRHGGHDLGKMVEAYERQFHLNHTHHSMSLSLTPAITSFDLIDQNEKWHEISSRTRESTPLLSPAITPSMTYRHQTMHSTPHEDYTSSANDVFSSDEMELTPLSSPAIIPQESSDLHSDNVDNLDVVQRHLENLEQTKNMLKKQLAELQQQGRGVVNQSNLINPMSQRTEMQHALRNAGPTRASNRSRITYSPYKSASQPRKINTDNYTIPCDPSSISMPPPLTTLKGSWSMIEDNSINLGASNTKIDLKPATPSSVMNIKTKSKANQPRRSSVSSHKSTPKLIPSVTPRPSPAKPSPRALRPLLVSPTLDVYSSIEDAAKALEAKSNYQNLREGKTDVLGIKFSPGINAGLENRRSAHKKAEKRRRDSLKDWFNKLRDEIVTDMDEDVDSSEDEGSVSKDGSQDKAISKLAVLSKTCDYMKRLKEELKKRDDHIASLEEKLKLSNRRVTLG</sequence>
<evidence type="ECO:0000256" key="7">
    <source>
        <dbReference type="SAM" id="MobiDB-lite"/>
    </source>
</evidence>
<keyword evidence="11" id="KW-1185">Reference proteome</keyword>
<feature type="coiled-coil region" evidence="6">
    <location>
        <begin position="197"/>
        <end position="224"/>
    </location>
</feature>
<evidence type="ECO:0000256" key="4">
    <source>
        <dbReference type="ARBA" id="ARBA00023163"/>
    </source>
</evidence>
<gene>
    <name evidence="10" type="ORF">INT44_003947</name>
</gene>
<evidence type="ECO:0000313" key="11">
    <source>
        <dbReference type="Proteomes" id="UP000612746"/>
    </source>
</evidence>
<comment type="caution">
    <text evidence="10">The sequence shown here is derived from an EMBL/GenBank/DDBJ whole genome shotgun (WGS) entry which is preliminary data.</text>
</comment>
<comment type="subcellular location">
    <subcellularLocation>
        <location evidence="1">Nucleus</location>
    </subcellularLocation>
</comment>
<reference evidence="10" key="1">
    <citation type="submission" date="2020-12" db="EMBL/GenBank/DDBJ databases">
        <title>Metabolic potential, ecology and presence of endohyphal bacteria is reflected in genomic diversity of Mucoromycotina.</title>
        <authorList>
            <person name="Muszewska A."/>
            <person name="Okrasinska A."/>
            <person name="Steczkiewicz K."/>
            <person name="Drgas O."/>
            <person name="Orlowska M."/>
            <person name="Perlinska-Lenart U."/>
            <person name="Aleksandrzak-Piekarczyk T."/>
            <person name="Szatraj K."/>
            <person name="Zielenkiewicz U."/>
            <person name="Pilsyk S."/>
            <person name="Malc E."/>
            <person name="Mieczkowski P."/>
            <person name="Kruszewska J.S."/>
            <person name="Biernat P."/>
            <person name="Pawlowska J."/>
        </authorList>
    </citation>
    <scope>NUCLEOTIDE SEQUENCE</scope>
    <source>
        <strain evidence="10">WA0000051536</strain>
    </source>
</reference>
<accession>A0A8H7QAD2</accession>
<evidence type="ECO:0000256" key="1">
    <source>
        <dbReference type="ARBA" id="ARBA00004123"/>
    </source>
</evidence>
<name>A0A8H7QAD2_9FUNG</name>
<dbReference type="SUPFAM" id="SSF47459">
    <property type="entry name" value="HLH, helix-loop-helix DNA-binding domain"/>
    <property type="match status" value="1"/>
</dbReference>
<dbReference type="Gene3D" id="4.10.280.10">
    <property type="entry name" value="Helix-loop-helix DNA-binding domain"/>
    <property type="match status" value="1"/>
</dbReference>
<dbReference type="PANTHER" id="PTHR15741">
    <property type="entry name" value="BASIC HELIX-LOOP-HELIX ZIP TRANSCRIPTION FACTOR"/>
    <property type="match status" value="1"/>
</dbReference>
<organism evidence="10 11">
    <name type="scientific">Umbelopsis vinacea</name>
    <dbReference type="NCBI Taxonomy" id="44442"/>
    <lineage>
        <taxon>Eukaryota</taxon>
        <taxon>Fungi</taxon>
        <taxon>Fungi incertae sedis</taxon>
        <taxon>Mucoromycota</taxon>
        <taxon>Mucoromycotina</taxon>
        <taxon>Umbelopsidomycetes</taxon>
        <taxon>Umbelopsidales</taxon>
        <taxon>Umbelopsidaceae</taxon>
        <taxon>Umbelopsis</taxon>
    </lineage>
</organism>
<dbReference type="OrthoDB" id="5344169at2759"/>